<keyword evidence="1" id="KW-1133">Transmembrane helix</keyword>
<protein>
    <recommendedName>
        <fullName evidence="4">DUF4405 domain-containing protein</fullName>
    </recommendedName>
</protein>
<gene>
    <name evidence="2" type="ORF">MYF79_29730</name>
</gene>
<proteinExistence type="predicted"/>
<keyword evidence="1" id="KW-0472">Membrane</keyword>
<sequence>MTAFHSLLALALVFFIAHVMLLFTSFGKSGYRKLRYFYSHLTLWISGGLLFLLAVLYAGKDESSILDVFDTPGKQLLIPGIVVVLSLAAHTIVHFLVIPKYQLEKK</sequence>
<keyword evidence="3" id="KW-1185">Reference proteome</keyword>
<evidence type="ECO:0000256" key="1">
    <source>
        <dbReference type="SAM" id="Phobius"/>
    </source>
</evidence>
<dbReference type="Proteomes" id="UP000830198">
    <property type="component" value="Chromosome"/>
</dbReference>
<feature type="transmembrane region" description="Helical" evidence="1">
    <location>
        <begin position="6"/>
        <end position="24"/>
    </location>
</feature>
<dbReference type="EMBL" id="CP095855">
    <property type="protein sequence ID" value="UPK69143.1"/>
    <property type="molecule type" value="Genomic_DNA"/>
</dbReference>
<keyword evidence="1" id="KW-0812">Transmembrane</keyword>
<accession>A0ABY4I1V0</accession>
<feature type="transmembrane region" description="Helical" evidence="1">
    <location>
        <begin position="36"/>
        <end position="57"/>
    </location>
</feature>
<organism evidence="2 3">
    <name type="scientific">Chitinophaga filiformis</name>
    <name type="common">Myxococcus filiformis</name>
    <name type="synonym">Flexibacter filiformis</name>
    <dbReference type="NCBI Taxonomy" id="104663"/>
    <lineage>
        <taxon>Bacteria</taxon>
        <taxon>Pseudomonadati</taxon>
        <taxon>Bacteroidota</taxon>
        <taxon>Chitinophagia</taxon>
        <taxon>Chitinophagales</taxon>
        <taxon>Chitinophagaceae</taxon>
        <taxon>Chitinophaga</taxon>
    </lineage>
</organism>
<evidence type="ECO:0000313" key="2">
    <source>
        <dbReference type="EMBL" id="UPK69143.1"/>
    </source>
</evidence>
<name>A0ABY4I1V0_CHIFI</name>
<evidence type="ECO:0008006" key="4">
    <source>
        <dbReference type="Google" id="ProtNLM"/>
    </source>
</evidence>
<dbReference type="RefSeq" id="WP_247811484.1">
    <property type="nucleotide sequence ID" value="NZ_CP095855.1"/>
</dbReference>
<reference evidence="2 3" key="1">
    <citation type="submission" date="2022-04" db="EMBL/GenBank/DDBJ databases">
        <title>The arsenic-methylating capacity of Chitinophaga filiformis YT5 during chitin decomposition.</title>
        <authorList>
            <person name="Chen G."/>
            <person name="Liang Y."/>
        </authorList>
    </citation>
    <scope>NUCLEOTIDE SEQUENCE [LARGE SCALE GENOMIC DNA]</scope>
    <source>
        <strain evidence="2 3">YT5</strain>
    </source>
</reference>
<feature type="transmembrane region" description="Helical" evidence="1">
    <location>
        <begin position="77"/>
        <end position="98"/>
    </location>
</feature>
<evidence type="ECO:0000313" key="3">
    <source>
        <dbReference type="Proteomes" id="UP000830198"/>
    </source>
</evidence>